<gene>
    <name evidence="1" type="ORF">CDG60_15215</name>
</gene>
<dbReference type="AlphaFoldDB" id="A0A3B7M0U1"/>
<accession>A0A3B7M0U1</accession>
<evidence type="ECO:0000313" key="1">
    <source>
        <dbReference type="EMBL" id="AXY57794.1"/>
    </source>
</evidence>
<protein>
    <submittedName>
        <fullName evidence="1">Uncharacterized protein</fullName>
    </submittedName>
</protein>
<name>A0A3B7M0U1_9GAMM</name>
<sequence length="65" mass="7537">MKAYKTEVSIFVVSDTVVKFKNWLFPVYLQTVYFLTPSDIQAVSPHSLRTTASQTMCLHFHKKQV</sequence>
<reference evidence="2" key="1">
    <citation type="submission" date="2018-09" db="EMBL/GenBank/DDBJ databases">
        <title>The complete genome of Acinetobacter sp. strain WCHAc010005.</title>
        <authorList>
            <person name="Hu Y."/>
            <person name="Long H."/>
            <person name="Feng Y."/>
            <person name="Zong Z."/>
        </authorList>
    </citation>
    <scope>NUCLEOTIDE SEQUENCE [LARGE SCALE GENOMIC DNA]</scope>
    <source>
        <strain evidence="2">WCHAc010005</strain>
    </source>
</reference>
<evidence type="ECO:0000313" key="2">
    <source>
        <dbReference type="Proteomes" id="UP000263753"/>
    </source>
</evidence>
<dbReference type="KEGG" id="achi:CDG60_15215"/>
<dbReference type="Proteomes" id="UP000263753">
    <property type="component" value="Chromosome"/>
</dbReference>
<organism evidence="1 2">
    <name type="scientific">Acinetobacter chinensis</name>
    <dbReference type="NCBI Taxonomy" id="2004650"/>
    <lineage>
        <taxon>Bacteria</taxon>
        <taxon>Pseudomonadati</taxon>
        <taxon>Pseudomonadota</taxon>
        <taxon>Gammaproteobacteria</taxon>
        <taxon>Moraxellales</taxon>
        <taxon>Moraxellaceae</taxon>
        <taxon>Acinetobacter</taxon>
    </lineage>
</organism>
<proteinExistence type="predicted"/>
<dbReference type="EMBL" id="CP032134">
    <property type="protein sequence ID" value="AXY57794.1"/>
    <property type="molecule type" value="Genomic_DNA"/>
</dbReference>